<dbReference type="AlphaFoldDB" id="M2PK41"/>
<evidence type="ECO:0000256" key="3">
    <source>
        <dbReference type="ARBA" id="ARBA00022475"/>
    </source>
</evidence>
<evidence type="ECO:0000259" key="10">
    <source>
        <dbReference type="PROSITE" id="PS50893"/>
    </source>
</evidence>
<dbReference type="BioCyc" id="ECAT999415-HMP:GTTI-1842-MONOMER"/>
<dbReference type="Pfam" id="PF00664">
    <property type="entry name" value="ABC_membrane"/>
    <property type="match status" value="1"/>
</dbReference>
<dbReference type="GO" id="GO:0005886">
    <property type="term" value="C:plasma membrane"/>
    <property type="evidence" value="ECO:0007669"/>
    <property type="project" value="UniProtKB-SubCell"/>
</dbReference>
<evidence type="ECO:0000259" key="11">
    <source>
        <dbReference type="PROSITE" id="PS50929"/>
    </source>
</evidence>
<evidence type="ECO:0000256" key="2">
    <source>
        <dbReference type="ARBA" id="ARBA00022448"/>
    </source>
</evidence>
<keyword evidence="3" id="KW-1003">Cell membrane</keyword>
<evidence type="ECO:0000256" key="7">
    <source>
        <dbReference type="ARBA" id="ARBA00022989"/>
    </source>
</evidence>
<keyword evidence="7 9" id="KW-1133">Transmembrane helix</keyword>
<sequence length="581" mass="65444">MIKIRLIRLLSDSKKYIIYQIAEQWLSLLCQIVIIYSASVLISQAVIKTLTLSDTLLYGLLVLGGILLRYGLDILYAKSSFKASSDVKRVLRNKIYSKLLRLGTSYREKIKSSEVMQMAGEGVEQLEVYFGRYLSQFFYALLAPLTLFICLLRVDFKASLILLAAVPLIPIVIMIVMKVAKKLLDKYFTIYYGLGDTFLEKLHGMTTLKIYGADEQAALEMDQESEQFRKITMKVLMMQLNSTAVMDIVAYGGAAVGMAVALMEYYHGAVSLKGTILIILLAAEFFLPMRLLGSFFHIGMNGIKASDRIFAFLDLPEANRGDLELDDQELSIDISHMSFSYNKKTEVLKNISMNIKPQTFVSIVGVSGSGKSTIAKILIGQNKTYQGDIKINDISLLNIKEESLLKHITMVSFASYLFKGTIRDNLLMGNPEATDSQMMEALKQVNLYDFICSQDSLDTKLLADASNLSGGQRQRLALARALLHDSEIYLFDEATSNIDMESEEMIMHVIRELAKKKTVILISHRLANVVNSDYIYMLKDGVIYEEGTHEQLMNHKSAYYALYSEQKELESYSKKGENHGE</sequence>
<gene>
    <name evidence="12" type="ORF">HMPREF9943_01777</name>
</gene>
<dbReference type="GO" id="GO:0005524">
    <property type="term" value="F:ATP binding"/>
    <property type="evidence" value="ECO:0007669"/>
    <property type="project" value="UniProtKB-KW"/>
</dbReference>
<dbReference type="Gene3D" id="3.40.50.300">
    <property type="entry name" value="P-loop containing nucleotide triphosphate hydrolases"/>
    <property type="match status" value="1"/>
</dbReference>
<evidence type="ECO:0008006" key="14">
    <source>
        <dbReference type="Google" id="ProtNLM"/>
    </source>
</evidence>
<dbReference type="InterPro" id="IPR036640">
    <property type="entry name" value="ABC1_TM_sf"/>
</dbReference>
<dbReference type="SUPFAM" id="SSF90123">
    <property type="entry name" value="ABC transporter transmembrane region"/>
    <property type="match status" value="1"/>
</dbReference>
<evidence type="ECO:0000256" key="5">
    <source>
        <dbReference type="ARBA" id="ARBA00022741"/>
    </source>
</evidence>
<reference evidence="12 13" key="1">
    <citation type="submission" date="2013-02" db="EMBL/GenBank/DDBJ databases">
        <title>The Genome Sequence of Lactobacillus catenaformis F0143.</title>
        <authorList>
            <consortium name="The Broad Institute Genome Sequencing Platform"/>
            <person name="Earl A."/>
            <person name="Ward D."/>
            <person name="Feldgarden M."/>
            <person name="Gevers D."/>
            <person name="Izard J."/>
            <person name="Blanton J.M."/>
            <person name="Mathney J."/>
            <person name="Dewhirst F.E."/>
            <person name="Young S.K."/>
            <person name="Zeng Q."/>
            <person name="Gargeya S."/>
            <person name="Fitzgerald M."/>
            <person name="Haas B."/>
            <person name="Abouelleil A."/>
            <person name="Alvarado L."/>
            <person name="Arachchi H.M."/>
            <person name="Berlin A."/>
            <person name="Chapman S.B."/>
            <person name="Gearin G."/>
            <person name="Goldberg J."/>
            <person name="Griggs A."/>
            <person name="Gujja S."/>
            <person name="Hansen M."/>
            <person name="Heiman D."/>
            <person name="Howarth C."/>
            <person name="Larimer J."/>
            <person name="Lui A."/>
            <person name="MacDonald P.J.P."/>
            <person name="McCowen C."/>
            <person name="Montmayeur A."/>
            <person name="Murphy C."/>
            <person name="Neiman D."/>
            <person name="Pearson M."/>
            <person name="Priest M."/>
            <person name="Roberts A."/>
            <person name="Saif S."/>
            <person name="Shea T."/>
            <person name="Sisk P."/>
            <person name="Stolte C."/>
            <person name="Sykes S."/>
            <person name="Wortman J."/>
            <person name="Nusbaum C."/>
            <person name="Birren B."/>
        </authorList>
    </citation>
    <scope>NUCLEOTIDE SEQUENCE [LARGE SCALE GENOMIC DNA]</scope>
    <source>
        <strain evidence="12 13">OT 569</strain>
    </source>
</reference>
<dbReference type="PANTHER" id="PTHR24221">
    <property type="entry name" value="ATP-BINDING CASSETTE SUB-FAMILY B"/>
    <property type="match status" value="1"/>
</dbReference>
<dbReference type="InterPro" id="IPR003439">
    <property type="entry name" value="ABC_transporter-like_ATP-bd"/>
</dbReference>
<feature type="transmembrane region" description="Helical" evidence="9">
    <location>
        <begin position="21"/>
        <end position="43"/>
    </location>
</feature>
<dbReference type="Gene3D" id="1.20.1560.10">
    <property type="entry name" value="ABC transporter type 1, transmembrane domain"/>
    <property type="match status" value="1"/>
</dbReference>
<feature type="transmembrane region" description="Helical" evidence="9">
    <location>
        <begin position="160"/>
        <end position="180"/>
    </location>
</feature>
<dbReference type="SMART" id="SM00382">
    <property type="entry name" value="AAA"/>
    <property type="match status" value="1"/>
</dbReference>
<evidence type="ECO:0000256" key="4">
    <source>
        <dbReference type="ARBA" id="ARBA00022692"/>
    </source>
</evidence>
<dbReference type="PROSITE" id="PS00211">
    <property type="entry name" value="ABC_TRANSPORTER_1"/>
    <property type="match status" value="1"/>
</dbReference>
<dbReference type="Proteomes" id="UP000011758">
    <property type="component" value="Unassembled WGS sequence"/>
</dbReference>
<evidence type="ECO:0000313" key="12">
    <source>
        <dbReference type="EMBL" id="EMD15944.1"/>
    </source>
</evidence>
<dbReference type="PANTHER" id="PTHR24221:SF654">
    <property type="entry name" value="ATP-BINDING CASSETTE SUB-FAMILY B MEMBER 6"/>
    <property type="match status" value="1"/>
</dbReference>
<evidence type="ECO:0000256" key="1">
    <source>
        <dbReference type="ARBA" id="ARBA00004651"/>
    </source>
</evidence>
<comment type="subcellular location">
    <subcellularLocation>
        <location evidence="1">Cell membrane</location>
        <topology evidence="1">Multi-pass membrane protein</topology>
    </subcellularLocation>
</comment>
<dbReference type="RefSeq" id="WP_004804233.1">
    <property type="nucleotide sequence ID" value="NZ_KB446650.1"/>
</dbReference>
<dbReference type="PATRIC" id="fig|999415.3.peg.1804"/>
<dbReference type="SUPFAM" id="SSF52540">
    <property type="entry name" value="P-loop containing nucleoside triphosphate hydrolases"/>
    <property type="match status" value="1"/>
</dbReference>
<feature type="domain" description="ABC transporter" evidence="10">
    <location>
        <begin position="332"/>
        <end position="565"/>
    </location>
</feature>
<dbReference type="OrthoDB" id="9762778at2"/>
<dbReference type="InterPro" id="IPR017871">
    <property type="entry name" value="ABC_transporter-like_CS"/>
</dbReference>
<feature type="transmembrane region" description="Helical" evidence="9">
    <location>
        <begin position="137"/>
        <end position="154"/>
    </location>
</feature>
<feature type="domain" description="ABC transmembrane type-1" evidence="11">
    <location>
        <begin position="26"/>
        <end position="301"/>
    </location>
</feature>
<dbReference type="GO" id="GO:0140359">
    <property type="term" value="F:ABC-type transporter activity"/>
    <property type="evidence" value="ECO:0007669"/>
    <property type="project" value="InterPro"/>
</dbReference>
<keyword evidence="13" id="KW-1185">Reference proteome</keyword>
<dbReference type="FunFam" id="3.40.50.300:FF:000854">
    <property type="entry name" value="Multidrug ABC transporter ATP-binding protein"/>
    <property type="match status" value="1"/>
</dbReference>
<organism evidence="12 13">
    <name type="scientific">Eggerthia catenaformis OT 569 = DSM 20559</name>
    <dbReference type="NCBI Taxonomy" id="999415"/>
    <lineage>
        <taxon>Bacteria</taxon>
        <taxon>Bacillati</taxon>
        <taxon>Bacillota</taxon>
        <taxon>Erysipelotrichia</taxon>
        <taxon>Erysipelotrichales</taxon>
        <taxon>Coprobacillaceae</taxon>
        <taxon>Eggerthia</taxon>
    </lineage>
</organism>
<dbReference type="eggNOG" id="COG4988">
    <property type="taxonomic scope" value="Bacteria"/>
</dbReference>
<evidence type="ECO:0000256" key="8">
    <source>
        <dbReference type="ARBA" id="ARBA00023136"/>
    </source>
</evidence>
<feature type="transmembrane region" description="Helical" evidence="9">
    <location>
        <begin position="275"/>
        <end position="298"/>
    </location>
</feature>
<evidence type="ECO:0000256" key="9">
    <source>
        <dbReference type="SAM" id="Phobius"/>
    </source>
</evidence>
<dbReference type="InterPro" id="IPR003593">
    <property type="entry name" value="AAA+_ATPase"/>
</dbReference>
<dbReference type="Pfam" id="PF00005">
    <property type="entry name" value="ABC_tran"/>
    <property type="match status" value="1"/>
</dbReference>
<feature type="transmembrane region" description="Helical" evidence="9">
    <location>
        <begin position="244"/>
        <end position="263"/>
    </location>
</feature>
<keyword evidence="5" id="KW-0547">Nucleotide-binding</keyword>
<dbReference type="STRING" id="999415.HMPREF9943_01777"/>
<dbReference type="EMBL" id="AGEJ01000027">
    <property type="protein sequence ID" value="EMD15944.1"/>
    <property type="molecule type" value="Genomic_DNA"/>
</dbReference>
<keyword evidence="4 9" id="KW-0812">Transmembrane</keyword>
<dbReference type="GO" id="GO:0034040">
    <property type="term" value="F:ATPase-coupled lipid transmembrane transporter activity"/>
    <property type="evidence" value="ECO:0007669"/>
    <property type="project" value="TreeGrafter"/>
</dbReference>
<name>M2PK41_9FIRM</name>
<dbReference type="InterPro" id="IPR039421">
    <property type="entry name" value="Type_1_exporter"/>
</dbReference>
<evidence type="ECO:0000256" key="6">
    <source>
        <dbReference type="ARBA" id="ARBA00022840"/>
    </source>
</evidence>
<dbReference type="PROSITE" id="PS50929">
    <property type="entry name" value="ABC_TM1F"/>
    <property type="match status" value="1"/>
</dbReference>
<dbReference type="CDD" id="cd18781">
    <property type="entry name" value="ABC_6TM_AarD_CydDC_like"/>
    <property type="match status" value="1"/>
</dbReference>
<dbReference type="InterPro" id="IPR011527">
    <property type="entry name" value="ABC1_TM_dom"/>
</dbReference>
<dbReference type="PROSITE" id="PS50893">
    <property type="entry name" value="ABC_TRANSPORTER_2"/>
    <property type="match status" value="1"/>
</dbReference>
<keyword evidence="6" id="KW-0067">ATP-binding</keyword>
<protein>
    <recommendedName>
        <fullName evidence="14">ABC transporter domain-containing protein</fullName>
    </recommendedName>
</protein>
<feature type="transmembrane region" description="Helical" evidence="9">
    <location>
        <begin position="55"/>
        <end position="72"/>
    </location>
</feature>
<keyword evidence="2" id="KW-0813">Transport</keyword>
<proteinExistence type="predicted"/>
<dbReference type="GO" id="GO:0016887">
    <property type="term" value="F:ATP hydrolysis activity"/>
    <property type="evidence" value="ECO:0007669"/>
    <property type="project" value="InterPro"/>
</dbReference>
<accession>M2PK41</accession>
<dbReference type="InterPro" id="IPR027417">
    <property type="entry name" value="P-loop_NTPase"/>
</dbReference>
<evidence type="ECO:0000313" key="13">
    <source>
        <dbReference type="Proteomes" id="UP000011758"/>
    </source>
</evidence>
<comment type="caution">
    <text evidence="12">The sequence shown here is derived from an EMBL/GenBank/DDBJ whole genome shotgun (WGS) entry which is preliminary data.</text>
</comment>
<keyword evidence="8 9" id="KW-0472">Membrane</keyword>